<feature type="chain" id="PRO_5045845271" evidence="8">
    <location>
        <begin position="27"/>
        <end position="814"/>
    </location>
</feature>
<dbReference type="InterPro" id="IPR022249">
    <property type="entry name" value="DUF3772"/>
</dbReference>
<evidence type="ECO:0000256" key="2">
    <source>
        <dbReference type="ARBA" id="ARBA00008017"/>
    </source>
</evidence>
<dbReference type="InterPro" id="IPR052702">
    <property type="entry name" value="MscS-like_channel"/>
</dbReference>
<evidence type="ECO:0000256" key="3">
    <source>
        <dbReference type="ARBA" id="ARBA00022475"/>
    </source>
</evidence>
<feature type="domain" description="Mechanosensitive ion channel MscS" evidence="9">
    <location>
        <begin position="633"/>
        <end position="698"/>
    </location>
</feature>
<dbReference type="InterPro" id="IPR049278">
    <property type="entry name" value="MS_channel_C"/>
</dbReference>
<comment type="caution">
    <text evidence="13">The sequence shown here is derived from an EMBL/GenBank/DDBJ whole genome shotgun (WGS) entry which is preliminary data.</text>
</comment>
<dbReference type="Pfam" id="PF21088">
    <property type="entry name" value="MS_channel_1st"/>
    <property type="match status" value="1"/>
</dbReference>
<dbReference type="SUPFAM" id="SSF82861">
    <property type="entry name" value="Mechanosensitive channel protein MscS (YggB), transmembrane region"/>
    <property type="match status" value="1"/>
</dbReference>
<feature type="transmembrane region" description="Helical" evidence="7">
    <location>
        <begin position="409"/>
        <end position="434"/>
    </location>
</feature>
<sequence length="814" mass="88395">MRKGLFRICSGMLLMALLAFSSLSVAATDSAPDAQGETTEKVNVDTELVKLQKQLDGIKQQVSGAGTDAKLNVLNDTTLELVASADKLAGVLTPMRAQLQAQLDVLGPAPQPQAAVNETAEVTRKRASLNQQKQKLDVQASQVQAIKTGAENLSTQILALRRNVLKNQLALNSGSILGSRFWSPIIKPLQEDIERLSDLKDDLSEAFVAAWKPDWRYGSVFFLLLAAALGTVGRKLLEKYLALAGIRLLPEGRLRRSFLAIAVVFSTVLMMGMAILLVDYVFTRHGDVTDRAEGFIEGLVRLVVFCSMISGIGRAFLSNQRPSWRLPAIANPVARAMEPFSVIATSFIVIFGVIEQVNTVSGISVGVTVVGNGLSSLFLALTSGAIALRSDQIRRRIVEAGEAPETRSTLAGLIHLAVLLTTLAVLVSLLVGYISLARFLMYELVWVGIVLSLLYLATTFVEDVCESLFSPAFASGRQIKRTLNLDDRHLDQAATILSAGLKVLLLLMAVVALLNGTFGSTTPVELVQKIVEIWGGKGLESISIVPAHLVNAVILLIIGIYSLRVSRRWLEHDFFPKTTLEAGIKASLVTLYSNIGYILIILLTLATLGIEWNKLAWIVSALSVGIGFGLQEIVKNFISGLILLTERPVKVGDLVNISGVEGDIRRINVRATEIQLGDRSTVIVPNSQFISQNVRNITMGNPQGVATLVLTFPLDIDPEMVRRILLDAYDEHEKILENPAPSVMFSQLMPNGMVLSVTGYVSSPRMVASAKSDLLFDIIKRLRADNIPLAVPQKMVLESSVDISALQTEALPRQ</sequence>
<comment type="similarity">
    <text evidence="2">Belongs to the MscS (TC 1.A.23) family.</text>
</comment>
<dbReference type="PANTHER" id="PTHR30347">
    <property type="entry name" value="POTASSIUM CHANNEL RELATED"/>
    <property type="match status" value="1"/>
</dbReference>
<feature type="transmembrane region" description="Helical" evidence="7">
    <location>
        <begin position="298"/>
        <end position="317"/>
    </location>
</feature>
<evidence type="ECO:0000256" key="7">
    <source>
        <dbReference type="SAM" id="Phobius"/>
    </source>
</evidence>
<evidence type="ECO:0000313" key="13">
    <source>
        <dbReference type="EMBL" id="MEI7063153.1"/>
    </source>
</evidence>
<proteinExistence type="inferred from homology"/>
<dbReference type="Pfam" id="PF00924">
    <property type="entry name" value="MS_channel_2nd"/>
    <property type="match status" value="1"/>
</dbReference>
<dbReference type="Gene3D" id="3.30.70.100">
    <property type="match status" value="1"/>
</dbReference>
<evidence type="ECO:0000259" key="9">
    <source>
        <dbReference type="Pfam" id="PF00924"/>
    </source>
</evidence>
<evidence type="ECO:0000259" key="11">
    <source>
        <dbReference type="Pfam" id="PF21082"/>
    </source>
</evidence>
<evidence type="ECO:0000313" key="14">
    <source>
        <dbReference type="Proteomes" id="UP001359469"/>
    </source>
</evidence>
<accession>A0ABU8JJF9</accession>
<dbReference type="Gene3D" id="2.30.30.60">
    <property type="match status" value="1"/>
</dbReference>
<evidence type="ECO:0000256" key="1">
    <source>
        <dbReference type="ARBA" id="ARBA00004651"/>
    </source>
</evidence>
<feature type="transmembrane region" description="Helical" evidence="7">
    <location>
        <begin position="215"/>
        <end position="237"/>
    </location>
</feature>
<organism evidence="13 14">
    <name type="scientific">Dickeya chrysanthemi</name>
    <name type="common">Pectobacterium chrysanthemi</name>
    <name type="synonym">Erwinia chrysanthemi</name>
    <dbReference type="NCBI Taxonomy" id="556"/>
    <lineage>
        <taxon>Bacteria</taxon>
        <taxon>Pseudomonadati</taxon>
        <taxon>Pseudomonadota</taxon>
        <taxon>Gammaproteobacteria</taxon>
        <taxon>Enterobacterales</taxon>
        <taxon>Pectobacteriaceae</taxon>
        <taxon>Dickeya</taxon>
    </lineage>
</organism>
<feature type="transmembrane region" description="Helical" evidence="7">
    <location>
        <begin position="258"/>
        <end position="278"/>
    </location>
</feature>
<dbReference type="InterPro" id="IPR049142">
    <property type="entry name" value="MS_channel_1st"/>
</dbReference>
<keyword evidence="6 7" id="KW-0472">Membrane</keyword>
<keyword evidence="8" id="KW-0732">Signal</keyword>
<dbReference type="InterPro" id="IPR006685">
    <property type="entry name" value="MscS_channel_2nd"/>
</dbReference>
<feature type="transmembrane region" description="Helical" evidence="7">
    <location>
        <begin position="440"/>
        <end position="461"/>
    </location>
</feature>
<dbReference type="InterPro" id="IPR011014">
    <property type="entry name" value="MscS_channel_TM-2"/>
</dbReference>
<dbReference type="PANTHER" id="PTHR30347:SF9">
    <property type="entry name" value="MINICONDUCTANCE MECHANOSENSITIVE CHANNEL MSCM"/>
    <property type="match status" value="1"/>
</dbReference>
<dbReference type="SUPFAM" id="SSF50182">
    <property type="entry name" value="Sm-like ribonucleoproteins"/>
    <property type="match status" value="1"/>
</dbReference>
<evidence type="ECO:0000259" key="12">
    <source>
        <dbReference type="Pfam" id="PF21088"/>
    </source>
</evidence>
<dbReference type="InterPro" id="IPR011066">
    <property type="entry name" value="MscS_channel_C_sf"/>
</dbReference>
<comment type="subcellular location">
    <subcellularLocation>
        <location evidence="1">Cell membrane</location>
        <topology evidence="1">Multi-pass membrane protein</topology>
    </subcellularLocation>
</comment>
<feature type="transmembrane region" description="Helical" evidence="7">
    <location>
        <begin position="360"/>
        <end position="388"/>
    </location>
</feature>
<feature type="transmembrane region" description="Helical" evidence="7">
    <location>
        <begin position="337"/>
        <end position="354"/>
    </location>
</feature>
<dbReference type="Proteomes" id="UP001359469">
    <property type="component" value="Unassembled WGS sequence"/>
</dbReference>
<dbReference type="Gene3D" id="1.10.287.1260">
    <property type="match status" value="1"/>
</dbReference>
<feature type="signal peptide" evidence="8">
    <location>
        <begin position="1"/>
        <end position="26"/>
    </location>
</feature>
<dbReference type="Pfam" id="PF12607">
    <property type="entry name" value="DUF3772"/>
    <property type="match status" value="1"/>
</dbReference>
<dbReference type="InterPro" id="IPR010920">
    <property type="entry name" value="LSM_dom_sf"/>
</dbReference>
<feature type="domain" description="DUF3772" evidence="10">
    <location>
        <begin position="142"/>
        <end position="202"/>
    </location>
</feature>
<dbReference type="RefSeq" id="WP_336729115.1">
    <property type="nucleotide sequence ID" value="NZ_JBBBOO010000003.1"/>
</dbReference>
<dbReference type="InterPro" id="IPR023408">
    <property type="entry name" value="MscS_beta-dom_sf"/>
</dbReference>
<keyword evidence="3" id="KW-1003">Cell membrane</keyword>
<keyword evidence="4 7" id="KW-0812">Transmembrane</keyword>
<evidence type="ECO:0000259" key="10">
    <source>
        <dbReference type="Pfam" id="PF12607"/>
    </source>
</evidence>
<feature type="transmembrane region" description="Helical" evidence="7">
    <location>
        <begin position="493"/>
        <end position="514"/>
    </location>
</feature>
<dbReference type="Pfam" id="PF21082">
    <property type="entry name" value="MS_channel_3rd"/>
    <property type="match status" value="1"/>
</dbReference>
<dbReference type="SUPFAM" id="SSF82689">
    <property type="entry name" value="Mechanosensitive channel protein MscS (YggB), C-terminal domain"/>
    <property type="match status" value="1"/>
</dbReference>
<reference evidence="13 14" key="1">
    <citation type="submission" date="2024-03" db="EMBL/GenBank/DDBJ databases">
        <title>Analysis of soft rot Pectobacteriaceae population diversity in US potato growing regions between 2016 and 2022.</title>
        <authorList>
            <person name="Ma X."/>
            <person name="Zhang X."/>
            <person name="Stodghill P."/>
            <person name="Rioux R."/>
            <person name="Babler B."/>
            <person name="Shrestha S."/>
            <person name="Babler B."/>
            <person name="Rivedal H."/>
            <person name="Frost K."/>
            <person name="Hao J."/>
            <person name="Secor G."/>
            <person name="Swingle B."/>
        </authorList>
    </citation>
    <scope>NUCLEOTIDE SEQUENCE [LARGE SCALE GENOMIC DNA]</scope>
    <source>
        <strain evidence="13 14">SR64</strain>
    </source>
</reference>
<keyword evidence="5 7" id="KW-1133">Transmembrane helix</keyword>
<evidence type="ECO:0000256" key="6">
    <source>
        <dbReference type="ARBA" id="ARBA00023136"/>
    </source>
</evidence>
<feature type="transmembrane region" description="Helical" evidence="7">
    <location>
        <begin position="584"/>
        <end position="609"/>
    </location>
</feature>
<dbReference type="EMBL" id="JBBBOO010000003">
    <property type="protein sequence ID" value="MEI7063153.1"/>
    <property type="molecule type" value="Genomic_DNA"/>
</dbReference>
<feature type="transmembrane region" description="Helical" evidence="7">
    <location>
        <begin position="544"/>
        <end position="563"/>
    </location>
</feature>
<evidence type="ECO:0000256" key="5">
    <source>
        <dbReference type="ARBA" id="ARBA00022989"/>
    </source>
</evidence>
<evidence type="ECO:0000256" key="8">
    <source>
        <dbReference type="SAM" id="SignalP"/>
    </source>
</evidence>
<gene>
    <name evidence="13" type="ORF">WCU84_05685</name>
</gene>
<protein>
    <submittedName>
        <fullName evidence="13">DUF3772 domain-containing protein</fullName>
    </submittedName>
</protein>
<keyword evidence="14" id="KW-1185">Reference proteome</keyword>
<feature type="domain" description="Mechanosensitive ion channel MscS C-terminal" evidence="11">
    <location>
        <begin position="708"/>
        <end position="788"/>
    </location>
</feature>
<feature type="domain" description="Mechanosensitive ion channel transmembrane helices 2/3" evidence="12">
    <location>
        <begin position="594"/>
        <end position="631"/>
    </location>
</feature>
<name>A0ABU8JJF9_DICCH</name>
<evidence type="ECO:0000256" key="4">
    <source>
        <dbReference type="ARBA" id="ARBA00022692"/>
    </source>
</evidence>